<dbReference type="HOGENOM" id="CLU_084977_0_0_2"/>
<organism evidence="2 3">
    <name type="scientific">Methanospirillum hungatei JF-1 (strain ATCC 27890 / DSM 864 / NBRC 100397 / JF-1)</name>
    <dbReference type="NCBI Taxonomy" id="323259"/>
    <lineage>
        <taxon>Archaea</taxon>
        <taxon>Methanobacteriati</taxon>
        <taxon>Methanobacteriota</taxon>
        <taxon>Stenosarchaea group</taxon>
        <taxon>Methanomicrobia</taxon>
        <taxon>Methanomicrobiales</taxon>
        <taxon>Methanospirillaceae</taxon>
        <taxon>Methanospirillum</taxon>
    </lineage>
</organism>
<dbReference type="OrthoDB" id="106688at2157"/>
<dbReference type="InParanoid" id="Q2FTQ0"/>
<dbReference type="InterPro" id="IPR054513">
    <property type="entry name" value="Dret_0059-like_sensor"/>
</dbReference>
<dbReference type="EnsemblBacteria" id="ABD42449">
    <property type="protein sequence ID" value="ABD42449"/>
    <property type="gene ID" value="Mhun_2754"/>
</dbReference>
<dbReference type="EMBL" id="CP000254">
    <property type="protein sequence ID" value="ABD42449.1"/>
    <property type="molecule type" value="Genomic_DNA"/>
</dbReference>
<dbReference type="KEGG" id="mhu:Mhun_2754"/>
<proteinExistence type="predicted"/>
<gene>
    <name evidence="2" type="ordered locus">Mhun_2754</name>
</gene>
<evidence type="ECO:0000313" key="2">
    <source>
        <dbReference type="EMBL" id="ABD42449.1"/>
    </source>
</evidence>
<accession>Q2FTQ0</accession>
<dbReference type="eggNOG" id="arCOG03644">
    <property type="taxonomic scope" value="Archaea"/>
</dbReference>
<evidence type="ECO:0000313" key="3">
    <source>
        <dbReference type="Proteomes" id="UP000001941"/>
    </source>
</evidence>
<dbReference type="AlphaFoldDB" id="Q2FTQ0"/>
<dbReference type="Gene3D" id="3.30.450.20">
    <property type="entry name" value="PAS domain"/>
    <property type="match status" value="1"/>
</dbReference>
<keyword evidence="3" id="KW-1185">Reference proteome</keyword>
<feature type="domain" description="Dret-0059-like sensor" evidence="1">
    <location>
        <begin position="82"/>
        <end position="201"/>
    </location>
</feature>
<dbReference type="Proteomes" id="UP000001941">
    <property type="component" value="Chromosome"/>
</dbReference>
<reference evidence="3" key="1">
    <citation type="journal article" date="2016" name="Stand. Genomic Sci.">
        <title>Complete genome sequence of Methanospirillum hungatei type strain JF1.</title>
        <authorList>
            <person name="Gunsalus R.P."/>
            <person name="Cook L.E."/>
            <person name="Crable B."/>
            <person name="Rohlin L."/>
            <person name="McDonald E."/>
            <person name="Mouttaki H."/>
            <person name="Sieber J.R."/>
            <person name="Poweleit N."/>
            <person name="Zhou H."/>
            <person name="Lapidus A.L."/>
            <person name="Daligault H.E."/>
            <person name="Land M."/>
            <person name="Gilna P."/>
            <person name="Ivanova N."/>
            <person name="Kyrpides N."/>
            <person name="Culley D.E."/>
            <person name="McInerney M.J."/>
        </authorList>
    </citation>
    <scope>NUCLEOTIDE SEQUENCE [LARGE SCALE GENOMIC DNA]</scope>
    <source>
        <strain evidence="3">ATCC 27890 / DSM 864 / NBRC 100397 / JF-1</strain>
    </source>
</reference>
<dbReference type="GeneID" id="3922703"/>
<protein>
    <recommendedName>
        <fullName evidence="1">Dret-0059-like sensor domain-containing protein</fullName>
    </recommendedName>
</protein>
<sequence length="310" mass="34342">MKNRKRYMMSGLSPLYRILFAILLIFICVAGCLDEKSEQGRVIENEQNRGVVPVFSPARVSQQQTIEDARNVCDAVTQTLTAELETINIALRKGADYLVMQGVNSPHAEKVLSETRNASPYTYSPILLNHELIITGVASDEYAGIIGSDLSNQGHLQDAITLKKPVMGGLIQTVEGILATPISYPVIVNGTVTGVLSVLIEEKEIFSDAILMADPERRYETFIMQPDGLVIYDTDPLQINKNVFTDSFFQKHPSLTAIVHRIKNETSGTGAYEFQNDMSPDLVTKVVVWNTTGLYEGAWRIVVSRVICET</sequence>
<dbReference type="RefSeq" id="WP_011449705.1">
    <property type="nucleotide sequence ID" value="NC_007796.1"/>
</dbReference>
<dbReference type="Pfam" id="PF22309">
    <property type="entry name" value="HK-GC-Chemotax_sensor"/>
    <property type="match status" value="1"/>
</dbReference>
<evidence type="ECO:0000259" key="1">
    <source>
        <dbReference type="Pfam" id="PF22309"/>
    </source>
</evidence>
<name>Q2FTQ0_METHJ</name>